<organism evidence="8 9">
    <name type="scientific">Heracleum sosnowskyi</name>
    <dbReference type="NCBI Taxonomy" id="360622"/>
    <lineage>
        <taxon>Eukaryota</taxon>
        <taxon>Viridiplantae</taxon>
        <taxon>Streptophyta</taxon>
        <taxon>Embryophyta</taxon>
        <taxon>Tracheophyta</taxon>
        <taxon>Spermatophyta</taxon>
        <taxon>Magnoliopsida</taxon>
        <taxon>eudicotyledons</taxon>
        <taxon>Gunneridae</taxon>
        <taxon>Pentapetalae</taxon>
        <taxon>asterids</taxon>
        <taxon>campanulids</taxon>
        <taxon>Apiales</taxon>
        <taxon>Apiaceae</taxon>
        <taxon>Apioideae</taxon>
        <taxon>apioid superclade</taxon>
        <taxon>Tordylieae</taxon>
        <taxon>Tordyliinae</taxon>
        <taxon>Heracleum</taxon>
    </lineage>
</organism>
<reference evidence="8" key="1">
    <citation type="submission" date="2023-02" db="EMBL/GenBank/DDBJ databases">
        <title>Genome of toxic invasive species Heracleum sosnowskyi carries increased number of genes despite the absence of recent whole-genome duplications.</title>
        <authorList>
            <person name="Schelkunov M."/>
            <person name="Shtratnikova V."/>
            <person name="Makarenko M."/>
            <person name="Klepikova A."/>
            <person name="Omelchenko D."/>
            <person name="Novikova G."/>
            <person name="Obukhova E."/>
            <person name="Bogdanov V."/>
            <person name="Penin A."/>
            <person name="Logacheva M."/>
        </authorList>
    </citation>
    <scope>NUCLEOTIDE SEQUENCE</scope>
    <source>
        <strain evidence="8">Hsosn_3</strain>
        <tissue evidence="8">Leaf</tissue>
    </source>
</reference>
<evidence type="ECO:0000313" key="8">
    <source>
        <dbReference type="EMBL" id="KAK1402147.1"/>
    </source>
</evidence>
<protein>
    <submittedName>
        <fullName evidence="8">Helicase MAGATAMA 3</fullName>
    </submittedName>
</protein>
<dbReference type="PANTHER" id="PTHR10887">
    <property type="entry name" value="DNA2/NAM7 HELICASE FAMILY"/>
    <property type="match status" value="1"/>
</dbReference>
<feature type="domain" description="DNA2/NAM7 helicase-like C-terminal" evidence="6">
    <location>
        <begin position="653"/>
        <end position="849"/>
    </location>
</feature>
<comment type="caution">
    <text evidence="8">The sequence shown here is derived from an EMBL/GenBank/DDBJ whole genome shotgun (WGS) entry which is preliminary data.</text>
</comment>
<keyword evidence="1" id="KW-0547">Nucleotide-binding</keyword>
<evidence type="ECO:0000256" key="4">
    <source>
        <dbReference type="ARBA" id="ARBA00022840"/>
    </source>
</evidence>
<dbReference type="InterPro" id="IPR027417">
    <property type="entry name" value="P-loop_NTPase"/>
</dbReference>
<dbReference type="InterPro" id="IPR045055">
    <property type="entry name" value="DNA2/NAM7-like"/>
</dbReference>
<feature type="domain" description="DNA2/NAM7 helicase helicase" evidence="5">
    <location>
        <begin position="249"/>
        <end position="645"/>
    </location>
</feature>
<sequence>MESNPKEAEPNRRSLVDVVFSWSLHDALNKDLYKGKVDKIPTTFSSVDDYKKSFINPLVEETHADLLSNLTKVAHAPVFEILDVKLISVGFKPPKYLRYDILLRRIVRSKKNEESDELQDDDLIALTDIRPKYVADLNRPNWSYTIASVTLKRNEDKYITILSSNQIMPDNMNWEKFSKGLKLFAVKVMNLKTNLRIWNALHWEGGNINVIQNILQTDASAGYRCSMCFLEEVNSSLLAKFRESIGLFKLDDSQEAAVVNCIATSACDHHHSVKLLWGPPGTGKTNTVASLLFVLLKMSCRTLTCAPTNVAVVGVTRRLLSLVEKASKYDTYGLGDIVIYGNAEKMKIDDHKDLLDIFLTYRVSCFLSFLCPLFGWRSSVESMICLLENPKQQYEVYINRLERCGCSNISCKEDHLRNTSQIRKHCQEYLALVKKNISDSEEREKEANKADRIRENVLTFEEFFMKRFNTLRKNLMSCMKNIYTNLPTSFISVEVAKRMMRALELLQTADSLMTTGFPAFGGLEEVLNAIKGVGKIAKNIRTLRGSITDFLQLLKDLRDTVYLPDMKEKYEIRSFCLKHATLVFCTASNSIDMHSLGMPPVKMLIIDEAAQLRECESNIPLQLSGLRHAVLIGDERQLPAMVQSKICEKADFGRSLFERLVQLGHKKLLLKVQYRMHPSISLFPNKQFYENMILDGSNVKEKNHEKHFLEGNMFGTYSFVHVPYGKEEYDNSHSQKNMAEVAVVIELVARLFEESGIRKQKVSVGCISPYKAQVDSIKEKLGDKYGAKAGNVFSVNVSSVDGFQGSEADVIIISTVRSNAKGSIGFLSNLQRANVALTRARHSLWVLGNGSTLENSGSVWKKLVMDAKSRGCFYNVQDDKKLAIAISGALISIRQLDTLVARSLLFQDAKWKVILGDSFVKSMSKISNENIKSEVNSLLMKIASGWHVLKGI</sequence>
<evidence type="ECO:0000256" key="2">
    <source>
        <dbReference type="ARBA" id="ARBA00022801"/>
    </source>
</evidence>
<dbReference type="CDD" id="cd18808">
    <property type="entry name" value="SF1_C_Upf1"/>
    <property type="match status" value="1"/>
</dbReference>
<dbReference type="GO" id="GO:0005524">
    <property type="term" value="F:ATP binding"/>
    <property type="evidence" value="ECO:0007669"/>
    <property type="project" value="UniProtKB-KW"/>
</dbReference>
<dbReference type="FunFam" id="3.40.50.300:FF:000326">
    <property type="entry name" value="P-loop containing nucleoside triphosphate hydrolase"/>
    <property type="match status" value="1"/>
</dbReference>
<dbReference type="Pfam" id="PF20073">
    <property type="entry name" value="DUF6469"/>
    <property type="match status" value="1"/>
</dbReference>
<dbReference type="AlphaFoldDB" id="A0AAD8JGQ7"/>
<evidence type="ECO:0000259" key="5">
    <source>
        <dbReference type="Pfam" id="PF13086"/>
    </source>
</evidence>
<evidence type="ECO:0000256" key="3">
    <source>
        <dbReference type="ARBA" id="ARBA00022806"/>
    </source>
</evidence>
<keyword evidence="3 8" id="KW-0347">Helicase</keyword>
<dbReference type="InterPro" id="IPR045529">
    <property type="entry name" value="DUF6469"/>
</dbReference>
<name>A0AAD8JGQ7_9APIA</name>
<proteinExistence type="predicted"/>
<dbReference type="EMBL" id="JAUIZM010000001">
    <property type="protein sequence ID" value="KAK1402147.1"/>
    <property type="molecule type" value="Genomic_DNA"/>
</dbReference>
<keyword evidence="9" id="KW-1185">Reference proteome</keyword>
<feature type="domain" description="DUF6469" evidence="7">
    <location>
        <begin position="114"/>
        <end position="204"/>
    </location>
</feature>
<dbReference type="InterPro" id="IPR047187">
    <property type="entry name" value="SF1_C_Upf1"/>
</dbReference>
<dbReference type="Proteomes" id="UP001237642">
    <property type="component" value="Unassembled WGS sequence"/>
</dbReference>
<reference evidence="8" key="2">
    <citation type="submission" date="2023-05" db="EMBL/GenBank/DDBJ databases">
        <authorList>
            <person name="Schelkunov M.I."/>
        </authorList>
    </citation>
    <scope>NUCLEOTIDE SEQUENCE</scope>
    <source>
        <strain evidence="8">Hsosn_3</strain>
        <tissue evidence="8">Leaf</tissue>
    </source>
</reference>
<dbReference type="Pfam" id="PF13087">
    <property type="entry name" value="AAA_12"/>
    <property type="match status" value="1"/>
</dbReference>
<keyword evidence="4" id="KW-0067">ATP-binding</keyword>
<dbReference type="PANTHER" id="PTHR10887:SF522">
    <property type="entry name" value="P-LOOP CONTAINING NUCLEOSIDE TRIPHOSPHATE HYDROLASES SUPERFAMILY PROTEIN"/>
    <property type="match status" value="1"/>
</dbReference>
<gene>
    <name evidence="8" type="ORF">POM88_001752</name>
</gene>
<evidence type="ECO:0000313" key="9">
    <source>
        <dbReference type="Proteomes" id="UP001237642"/>
    </source>
</evidence>
<dbReference type="Pfam" id="PF13086">
    <property type="entry name" value="AAA_11"/>
    <property type="match status" value="1"/>
</dbReference>
<evidence type="ECO:0000256" key="1">
    <source>
        <dbReference type="ARBA" id="ARBA00022741"/>
    </source>
</evidence>
<dbReference type="Gene3D" id="3.40.50.300">
    <property type="entry name" value="P-loop containing nucleotide triphosphate hydrolases"/>
    <property type="match status" value="2"/>
</dbReference>
<keyword evidence="2" id="KW-0378">Hydrolase</keyword>
<evidence type="ECO:0000259" key="7">
    <source>
        <dbReference type="Pfam" id="PF20073"/>
    </source>
</evidence>
<accession>A0AAD8JGQ7</accession>
<dbReference type="InterPro" id="IPR041677">
    <property type="entry name" value="DNA2/NAM7_AAA_11"/>
</dbReference>
<dbReference type="GO" id="GO:0004386">
    <property type="term" value="F:helicase activity"/>
    <property type="evidence" value="ECO:0007669"/>
    <property type="project" value="UniProtKB-KW"/>
</dbReference>
<dbReference type="GO" id="GO:0016787">
    <property type="term" value="F:hydrolase activity"/>
    <property type="evidence" value="ECO:0007669"/>
    <property type="project" value="UniProtKB-KW"/>
</dbReference>
<dbReference type="InterPro" id="IPR041679">
    <property type="entry name" value="DNA2/NAM7-like_C"/>
</dbReference>
<dbReference type="SUPFAM" id="SSF52540">
    <property type="entry name" value="P-loop containing nucleoside triphosphate hydrolases"/>
    <property type="match status" value="1"/>
</dbReference>
<evidence type="ECO:0000259" key="6">
    <source>
        <dbReference type="Pfam" id="PF13087"/>
    </source>
</evidence>
<dbReference type="GO" id="GO:0005694">
    <property type="term" value="C:chromosome"/>
    <property type="evidence" value="ECO:0007669"/>
    <property type="project" value="UniProtKB-ARBA"/>
</dbReference>